<dbReference type="InterPro" id="IPR007627">
    <property type="entry name" value="RNA_pol_sigma70_r2"/>
</dbReference>
<dbReference type="EMBL" id="PYAW01000002">
    <property type="protein sequence ID" value="PSL47298.1"/>
    <property type="molecule type" value="Genomic_DNA"/>
</dbReference>
<sequence length="191" mass="22339">MDQCTINELFSNITVNNDQAAFEAFYNHFFVKMLRFSFSLTRSKEVAEEITNDVFMHCWQKRQSLAHIKNPQVYLFVVAKNRAIDHMRKQAASRHIIFAEEDKLEIAFNSDPEQLMISAEMIRKMEYTIQQLPPKCKMVFMMIKQHGMKYKEVASLMNLSVKTVENQLAIAMKRLTTAVNFTLETTKKTVK</sequence>
<dbReference type="AlphaFoldDB" id="A0A2P8HM57"/>
<dbReference type="NCBIfam" id="TIGR02937">
    <property type="entry name" value="sigma70-ECF"/>
    <property type="match status" value="1"/>
</dbReference>
<protein>
    <submittedName>
        <fullName evidence="7">RNA polymerase sigma-70 factor (ECF subfamily)</fullName>
    </submittedName>
</protein>
<keyword evidence="8" id="KW-1185">Reference proteome</keyword>
<gene>
    <name evidence="7" type="ORF">CLV51_102143</name>
</gene>
<evidence type="ECO:0000259" key="5">
    <source>
        <dbReference type="Pfam" id="PF04542"/>
    </source>
</evidence>
<evidence type="ECO:0000256" key="2">
    <source>
        <dbReference type="ARBA" id="ARBA00023015"/>
    </source>
</evidence>
<proteinExistence type="inferred from homology"/>
<dbReference type="NCBIfam" id="TIGR02985">
    <property type="entry name" value="Sig70_bacteroi1"/>
    <property type="match status" value="1"/>
</dbReference>
<dbReference type="SUPFAM" id="SSF88659">
    <property type="entry name" value="Sigma3 and sigma4 domains of RNA polymerase sigma factors"/>
    <property type="match status" value="1"/>
</dbReference>
<evidence type="ECO:0000256" key="4">
    <source>
        <dbReference type="ARBA" id="ARBA00023163"/>
    </source>
</evidence>
<feature type="domain" description="RNA polymerase sigma factor 70 region 4 type 2" evidence="6">
    <location>
        <begin position="125"/>
        <end position="175"/>
    </location>
</feature>
<dbReference type="InterPro" id="IPR014284">
    <property type="entry name" value="RNA_pol_sigma-70_dom"/>
</dbReference>
<dbReference type="InterPro" id="IPR013249">
    <property type="entry name" value="RNA_pol_sigma70_r4_t2"/>
</dbReference>
<dbReference type="InterPro" id="IPR036388">
    <property type="entry name" value="WH-like_DNA-bd_sf"/>
</dbReference>
<keyword evidence="3" id="KW-0731">Sigma factor</keyword>
<comment type="caution">
    <text evidence="7">The sequence shown here is derived from an EMBL/GenBank/DDBJ whole genome shotgun (WGS) entry which is preliminary data.</text>
</comment>
<reference evidence="7 8" key="1">
    <citation type="submission" date="2018-03" db="EMBL/GenBank/DDBJ databases">
        <title>Genomic Encyclopedia of Archaeal and Bacterial Type Strains, Phase II (KMG-II): from individual species to whole genera.</title>
        <authorList>
            <person name="Goeker M."/>
        </authorList>
    </citation>
    <scope>NUCLEOTIDE SEQUENCE [LARGE SCALE GENOMIC DNA]</scope>
    <source>
        <strain evidence="7 8">DSM 24859</strain>
    </source>
</reference>
<dbReference type="Gene3D" id="1.10.1740.10">
    <property type="match status" value="1"/>
</dbReference>
<dbReference type="Pfam" id="PF04542">
    <property type="entry name" value="Sigma70_r2"/>
    <property type="match status" value="1"/>
</dbReference>
<accession>A0A2P8HM57</accession>
<dbReference type="SUPFAM" id="SSF88946">
    <property type="entry name" value="Sigma2 domain of RNA polymerase sigma factors"/>
    <property type="match status" value="1"/>
</dbReference>
<evidence type="ECO:0000256" key="3">
    <source>
        <dbReference type="ARBA" id="ARBA00023082"/>
    </source>
</evidence>
<dbReference type="Gene3D" id="1.10.10.10">
    <property type="entry name" value="Winged helix-like DNA-binding domain superfamily/Winged helix DNA-binding domain"/>
    <property type="match status" value="1"/>
</dbReference>
<name>A0A2P8HM57_CHINA</name>
<keyword evidence="2" id="KW-0805">Transcription regulation</keyword>
<evidence type="ECO:0000313" key="8">
    <source>
        <dbReference type="Proteomes" id="UP000240971"/>
    </source>
</evidence>
<dbReference type="Pfam" id="PF08281">
    <property type="entry name" value="Sigma70_r4_2"/>
    <property type="match status" value="1"/>
</dbReference>
<feature type="domain" description="RNA polymerase sigma-70 region 2" evidence="5">
    <location>
        <begin position="33"/>
        <end position="91"/>
    </location>
</feature>
<dbReference type="RefSeq" id="WP_106527765.1">
    <property type="nucleotide sequence ID" value="NZ_PYAW01000002.1"/>
</dbReference>
<dbReference type="GO" id="GO:0016987">
    <property type="term" value="F:sigma factor activity"/>
    <property type="evidence" value="ECO:0007669"/>
    <property type="project" value="UniProtKB-KW"/>
</dbReference>
<dbReference type="InterPro" id="IPR013324">
    <property type="entry name" value="RNA_pol_sigma_r3/r4-like"/>
</dbReference>
<dbReference type="PANTHER" id="PTHR43133">
    <property type="entry name" value="RNA POLYMERASE ECF-TYPE SIGMA FACTO"/>
    <property type="match status" value="1"/>
</dbReference>
<dbReference type="Proteomes" id="UP000240971">
    <property type="component" value="Unassembled WGS sequence"/>
</dbReference>
<keyword evidence="4" id="KW-0804">Transcription</keyword>
<evidence type="ECO:0000256" key="1">
    <source>
        <dbReference type="ARBA" id="ARBA00010641"/>
    </source>
</evidence>
<dbReference type="GO" id="GO:0003677">
    <property type="term" value="F:DNA binding"/>
    <property type="evidence" value="ECO:0007669"/>
    <property type="project" value="InterPro"/>
</dbReference>
<dbReference type="InterPro" id="IPR039425">
    <property type="entry name" value="RNA_pol_sigma-70-like"/>
</dbReference>
<organism evidence="7 8">
    <name type="scientific">Chitinophaga niastensis</name>
    <dbReference type="NCBI Taxonomy" id="536980"/>
    <lineage>
        <taxon>Bacteria</taxon>
        <taxon>Pseudomonadati</taxon>
        <taxon>Bacteroidota</taxon>
        <taxon>Chitinophagia</taxon>
        <taxon>Chitinophagales</taxon>
        <taxon>Chitinophagaceae</taxon>
        <taxon>Chitinophaga</taxon>
    </lineage>
</organism>
<dbReference type="GO" id="GO:0006352">
    <property type="term" value="P:DNA-templated transcription initiation"/>
    <property type="evidence" value="ECO:0007669"/>
    <property type="project" value="InterPro"/>
</dbReference>
<dbReference type="OrthoDB" id="659361at2"/>
<dbReference type="InterPro" id="IPR013325">
    <property type="entry name" value="RNA_pol_sigma_r2"/>
</dbReference>
<evidence type="ECO:0000313" key="7">
    <source>
        <dbReference type="EMBL" id="PSL47298.1"/>
    </source>
</evidence>
<dbReference type="PANTHER" id="PTHR43133:SF46">
    <property type="entry name" value="RNA POLYMERASE SIGMA-70 FACTOR ECF SUBFAMILY"/>
    <property type="match status" value="1"/>
</dbReference>
<dbReference type="InterPro" id="IPR014327">
    <property type="entry name" value="RNA_pol_sigma70_bacteroid"/>
</dbReference>
<comment type="similarity">
    <text evidence="1">Belongs to the sigma-70 factor family. ECF subfamily.</text>
</comment>
<evidence type="ECO:0000259" key="6">
    <source>
        <dbReference type="Pfam" id="PF08281"/>
    </source>
</evidence>